<dbReference type="Ensembl" id="ENSCRFT00000010099.1">
    <property type="protein sequence ID" value="ENSCRFP00000009748.1"/>
    <property type="gene ID" value="ENSCRFG00000007613.1"/>
</dbReference>
<keyword evidence="2" id="KW-1185">Reference proteome</keyword>
<evidence type="ECO:0000313" key="1">
    <source>
        <dbReference type="Ensembl" id="ENSCRFP00000009748.1"/>
    </source>
</evidence>
<name>A0A8C3QQS9_9PASS</name>
<dbReference type="Proteomes" id="UP000694396">
    <property type="component" value="Unplaced"/>
</dbReference>
<accession>A0A8C3QQS9</accession>
<reference evidence="1" key="1">
    <citation type="submission" date="2025-08" db="UniProtKB">
        <authorList>
            <consortium name="Ensembl"/>
        </authorList>
    </citation>
    <scope>IDENTIFICATION</scope>
</reference>
<organism evidence="1 2">
    <name type="scientific">Cyanoderma ruficeps</name>
    <name type="common">rufous-capped babbler</name>
    <dbReference type="NCBI Taxonomy" id="181631"/>
    <lineage>
        <taxon>Eukaryota</taxon>
        <taxon>Metazoa</taxon>
        <taxon>Chordata</taxon>
        <taxon>Craniata</taxon>
        <taxon>Vertebrata</taxon>
        <taxon>Euteleostomi</taxon>
        <taxon>Archelosauria</taxon>
        <taxon>Archosauria</taxon>
        <taxon>Dinosauria</taxon>
        <taxon>Saurischia</taxon>
        <taxon>Theropoda</taxon>
        <taxon>Coelurosauria</taxon>
        <taxon>Aves</taxon>
        <taxon>Neognathae</taxon>
        <taxon>Neoaves</taxon>
        <taxon>Telluraves</taxon>
        <taxon>Australaves</taxon>
        <taxon>Passeriformes</taxon>
        <taxon>Sylvioidea</taxon>
        <taxon>Timaliidae</taxon>
        <taxon>Cyanoderma</taxon>
    </lineage>
</organism>
<reference evidence="1" key="2">
    <citation type="submission" date="2025-09" db="UniProtKB">
        <authorList>
            <consortium name="Ensembl"/>
        </authorList>
    </citation>
    <scope>IDENTIFICATION</scope>
</reference>
<dbReference type="AlphaFoldDB" id="A0A8C3QQS9"/>
<protein>
    <submittedName>
        <fullName evidence="1">Uncharacterized protein</fullName>
    </submittedName>
</protein>
<sequence>MCGLLLDVAEIALSLEALELVEGGGRGLVEEQGHGTRLVGLGDQHGVAAQHHGLVLHLVPVHPGEHLGVPAVGGAVGDAVQQVRVARPAGPLLAGRHADAVRVGSPPPSPPNQFIAQGCVPGFADPAGLLAFFPPNLPVCPCYFQASQTSLLLLCFWAELAFNLLLLSLAKALGQLLCRRNGMLFPHGTDQWGFLGRAVRFQPCSGV</sequence>
<evidence type="ECO:0000313" key="2">
    <source>
        <dbReference type="Proteomes" id="UP000694396"/>
    </source>
</evidence>
<proteinExistence type="predicted"/>